<dbReference type="Proteomes" id="UP001460270">
    <property type="component" value="Unassembled WGS sequence"/>
</dbReference>
<feature type="domain" description="ERCC4" evidence="5">
    <location>
        <begin position="2"/>
        <end position="87"/>
    </location>
</feature>
<keyword evidence="4" id="KW-0067">ATP-binding</keyword>
<organism evidence="6 7">
    <name type="scientific">Mugilogobius chulae</name>
    <name type="common">yellowstripe goby</name>
    <dbReference type="NCBI Taxonomy" id="88201"/>
    <lineage>
        <taxon>Eukaryota</taxon>
        <taxon>Metazoa</taxon>
        <taxon>Chordata</taxon>
        <taxon>Craniata</taxon>
        <taxon>Vertebrata</taxon>
        <taxon>Euteleostomi</taxon>
        <taxon>Actinopterygii</taxon>
        <taxon>Neopterygii</taxon>
        <taxon>Teleostei</taxon>
        <taxon>Neoteleostei</taxon>
        <taxon>Acanthomorphata</taxon>
        <taxon>Gobiaria</taxon>
        <taxon>Gobiiformes</taxon>
        <taxon>Gobioidei</taxon>
        <taxon>Gobiidae</taxon>
        <taxon>Gobionellinae</taxon>
        <taxon>Mugilogobius</taxon>
    </lineage>
</organism>
<dbReference type="GO" id="GO:0000400">
    <property type="term" value="F:four-way junction DNA binding"/>
    <property type="evidence" value="ECO:0007669"/>
    <property type="project" value="TreeGrafter"/>
</dbReference>
<keyword evidence="2" id="KW-0378">Hydrolase</keyword>
<protein>
    <recommendedName>
        <fullName evidence="5">ERCC4 domain-containing protein</fullName>
    </recommendedName>
</protein>
<keyword evidence="1" id="KW-0547">Nucleotide-binding</keyword>
<evidence type="ECO:0000313" key="7">
    <source>
        <dbReference type="Proteomes" id="UP001460270"/>
    </source>
</evidence>
<dbReference type="GO" id="GO:0004518">
    <property type="term" value="F:nuclease activity"/>
    <property type="evidence" value="ECO:0007669"/>
    <property type="project" value="InterPro"/>
</dbReference>
<evidence type="ECO:0000259" key="5">
    <source>
        <dbReference type="Pfam" id="PF02732"/>
    </source>
</evidence>
<evidence type="ECO:0000256" key="3">
    <source>
        <dbReference type="ARBA" id="ARBA00022806"/>
    </source>
</evidence>
<accession>A0AAW0NTS6</accession>
<dbReference type="SUPFAM" id="SSF52980">
    <property type="entry name" value="Restriction endonuclease-like"/>
    <property type="match status" value="1"/>
</dbReference>
<dbReference type="EMBL" id="JBBPFD010000012">
    <property type="protein sequence ID" value="KAK7905062.1"/>
    <property type="molecule type" value="Genomic_DNA"/>
</dbReference>
<dbReference type="GO" id="GO:0045003">
    <property type="term" value="P:double-strand break repair via synthesis-dependent strand annealing"/>
    <property type="evidence" value="ECO:0007669"/>
    <property type="project" value="TreeGrafter"/>
</dbReference>
<proteinExistence type="predicted"/>
<evidence type="ECO:0000313" key="6">
    <source>
        <dbReference type="EMBL" id="KAK7905062.1"/>
    </source>
</evidence>
<dbReference type="InterPro" id="IPR011335">
    <property type="entry name" value="Restrct_endonuc-II-like"/>
</dbReference>
<dbReference type="Gene3D" id="3.40.50.10130">
    <property type="match status" value="1"/>
</dbReference>
<dbReference type="Gene3D" id="1.10.150.20">
    <property type="entry name" value="5' to 3' exonuclease, C-terminal subdomain"/>
    <property type="match status" value="1"/>
</dbReference>
<dbReference type="GO" id="GO:0043138">
    <property type="term" value="F:3'-5' DNA helicase activity"/>
    <property type="evidence" value="ECO:0007669"/>
    <property type="project" value="TreeGrafter"/>
</dbReference>
<evidence type="ECO:0000256" key="4">
    <source>
        <dbReference type="ARBA" id="ARBA00022840"/>
    </source>
</evidence>
<comment type="caution">
    <text evidence="6">The sequence shown here is derived from an EMBL/GenBank/DDBJ whole genome shotgun (WGS) entry which is preliminary data.</text>
</comment>
<dbReference type="PANTHER" id="PTHR14025:SF20">
    <property type="entry name" value="FANCONI ANEMIA GROUP M PROTEIN"/>
    <property type="match status" value="1"/>
</dbReference>
<dbReference type="PANTHER" id="PTHR14025">
    <property type="entry name" value="FANCONI ANEMIA GROUP M FANCM FAMILY MEMBER"/>
    <property type="match status" value="1"/>
</dbReference>
<dbReference type="GO" id="GO:0036297">
    <property type="term" value="P:interstrand cross-link repair"/>
    <property type="evidence" value="ECO:0007669"/>
    <property type="project" value="TreeGrafter"/>
</dbReference>
<reference evidence="7" key="1">
    <citation type="submission" date="2024-04" db="EMBL/GenBank/DDBJ databases">
        <title>Salinicola lusitanus LLJ914,a marine bacterium isolated from the Okinawa Trough.</title>
        <authorList>
            <person name="Li J."/>
        </authorList>
    </citation>
    <scope>NUCLEOTIDE SEQUENCE [LARGE SCALE GENOMIC DNA]</scope>
</reference>
<dbReference type="InterPro" id="IPR006166">
    <property type="entry name" value="ERCC4_domain"/>
</dbReference>
<dbReference type="AlphaFoldDB" id="A0AAW0NTS6"/>
<dbReference type="SUPFAM" id="SSF47781">
    <property type="entry name" value="RuvA domain 2-like"/>
    <property type="match status" value="1"/>
</dbReference>
<dbReference type="Pfam" id="PF02732">
    <property type="entry name" value="ERCC4"/>
    <property type="match status" value="1"/>
</dbReference>
<gene>
    <name evidence="6" type="ORF">WMY93_017669</name>
</gene>
<keyword evidence="3" id="KW-0347">Helicase</keyword>
<dbReference type="GO" id="GO:0016787">
    <property type="term" value="F:hydrolase activity"/>
    <property type="evidence" value="ECO:0007669"/>
    <property type="project" value="UniProtKB-KW"/>
</dbReference>
<dbReference type="GO" id="GO:0005524">
    <property type="term" value="F:ATP binding"/>
    <property type="evidence" value="ECO:0007669"/>
    <property type="project" value="UniProtKB-KW"/>
</dbReference>
<evidence type="ECO:0000256" key="2">
    <source>
        <dbReference type="ARBA" id="ARBA00022801"/>
    </source>
</evidence>
<sequence length="180" mass="20512">MAVERHSQSELASPLNRKRLVERVNGLQALFERVCLIVEKDRIKPGDTARPFQRTRYYDTTLAALVRSGLKLLWSNGPEDSAALLVELTRLEQRKSHGISVPLEVKSGHREQALQMYLSMPSVNYVHALNLCHNFRTIGQLINSSIEVLQTGGCMSRSRAEEVYRFLRYSCDSFLMNTSK</sequence>
<dbReference type="InterPro" id="IPR010994">
    <property type="entry name" value="RuvA_2-like"/>
</dbReference>
<dbReference type="GO" id="GO:0009378">
    <property type="term" value="F:four-way junction helicase activity"/>
    <property type="evidence" value="ECO:0007669"/>
    <property type="project" value="TreeGrafter"/>
</dbReference>
<keyword evidence="7" id="KW-1185">Reference proteome</keyword>
<evidence type="ECO:0000256" key="1">
    <source>
        <dbReference type="ARBA" id="ARBA00022741"/>
    </source>
</evidence>
<name>A0AAW0NTS6_9GOBI</name>